<organism evidence="3 4">
    <name type="scientific">Raoultella terrigena</name>
    <name type="common">Klebsiella terrigena</name>
    <dbReference type="NCBI Taxonomy" id="577"/>
    <lineage>
        <taxon>Bacteria</taxon>
        <taxon>Pseudomonadati</taxon>
        <taxon>Pseudomonadota</taxon>
        <taxon>Gammaproteobacteria</taxon>
        <taxon>Enterobacterales</taxon>
        <taxon>Enterobacteriaceae</taxon>
        <taxon>Klebsiella/Raoultella group</taxon>
        <taxon>Raoultella</taxon>
    </lineage>
</organism>
<gene>
    <name evidence="3" type="primary">cadA_3</name>
    <name evidence="3" type="ORF">NCTC9185_06757</name>
</gene>
<sequence>MFRAFEVLPKMMVTPYAAFQKELHGQTEEIYLEEMVGRVNANMILPYPPGVPLVMPGEMITEESRPGAGVPADAVRNRRTTRASKPISTAHIVRRMVATPLRC</sequence>
<dbReference type="Pfam" id="PF03711">
    <property type="entry name" value="OKR_DC_1_C"/>
    <property type="match status" value="1"/>
</dbReference>
<evidence type="ECO:0000256" key="1">
    <source>
        <dbReference type="SAM" id="MobiDB-lite"/>
    </source>
</evidence>
<dbReference type="InterPro" id="IPR008286">
    <property type="entry name" value="Prn/Lys/Arg_de-COase_C"/>
</dbReference>
<dbReference type="EMBL" id="CABDVU010000001">
    <property type="protein sequence ID" value="VTN14689.1"/>
    <property type="molecule type" value="Genomic_DNA"/>
</dbReference>
<dbReference type="EC" id="4.1.1.18" evidence="3"/>
<evidence type="ECO:0000313" key="3">
    <source>
        <dbReference type="EMBL" id="VTN14689.1"/>
    </source>
</evidence>
<reference evidence="3 4" key="1">
    <citation type="submission" date="2019-04" db="EMBL/GenBank/DDBJ databases">
        <authorList>
            <consortium name="Pathogen Informatics"/>
        </authorList>
    </citation>
    <scope>NUCLEOTIDE SEQUENCE [LARGE SCALE GENOMIC DNA]</scope>
    <source>
        <strain evidence="3 4">NCTC9185</strain>
    </source>
</reference>
<dbReference type="PANTHER" id="PTHR45229">
    <property type="entry name" value="CONSTITUTIVE ORNITHINE DECARBOXYLASE"/>
    <property type="match status" value="1"/>
</dbReference>
<protein>
    <submittedName>
        <fullName evidence="3">Lysine decarboxylase, inducible</fullName>
        <ecNumber evidence="3">4.1.1.18</ecNumber>
    </submittedName>
</protein>
<dbReference type="Proteomes" id="UP000339249">
    <property type="component" value="Unassembled WGS sequence"/>
</dbReference>
<dbReference type="GO" id="GO:0008923">
    <property type="term" value="F:lysine decarboxylase activity"/>
    <property type="evidence" value="ECO:0007669"/>
    <property type="project" value="UniProtKB-EC"/>
</dbReference>
<dbReference type="AlphaFoldDB" id="A0A4U9D7N2"/>
<dbReference type="GO" id="GO:0030170">
    <property type="term" value="F:pyridoxal phosphate binding"/>
    <property type="evidence" value="ECO:0007669"/>
    <property type="project" value="TreeGrafter"/>
</dbReference>
<dbReference type="GO" id="GO:0006520">
    <property type="term" value="P:amino acid metabolic process"/>
    <property type="evidence" value="ECO:0007669"/>
    <property type="project" value="InterPro"/>
</dbReference>
<name>A0A4U9D7N2_RAOTE</name>
<feature type="domain" description="Orn/Lys/Arg decarboxylase C-terminal" evidence="2">
    <location>
        <begin position="3"/>
        <end position="66"/>
    </location>
</feature>
<dbReference type="PANTHER" id="PTHR45229:SF3">
    <property type="entry name" value="BIODEGRADATIVE ARGININE DECARBOXYLASE"/>
    <property type="match status" value="1"/>
</dbReference>
<keyword evidence="3" id="KW-0456">Lyase</keyword>
<feature type="region of interest" description="Disordered" evidence="1">
    <location>
        <begin position="62"/>
        <end position="85"/>
    </location>
</feature>
<dbReference type="InterPro" id="IPR036633">
    <property type="entry name" value="Prn/Lys/Arg_de-COase_C_sf"/>
</dbReference>
<dbReference type="Gene3D" id="3.90.100.10">
    <property type="entry name" value="Orn/Lys/Arg decarboxylase, C-terminal domain"/>
    <property type="match status" value="1"/>
</dbReference>
<evidence type="ECO:0000259" key="2">
    <source>
        <dbReference type="Pfam" id="PF03711"/>
    </source>
</evidence>
<evidence type="ECO:0000313" key="4">
    <source>
        <dbReference type="Proteomes" id="UP000339249"/>
    </source>
</evidence>
<proteinExistence type="predicted"/>
<dbReference type="GO" id="GO:0005829">
    <property type="term" value="C:cytosol"/>
    <property type="evidence" value="ECO:0007669"/>
    <property type="project" value="TreeGrafter"/>
</dbReference>
<dbReference type="InterPro" id="IPR011193">
    <property type="entry name" value="Orn/lys/arg_de-COase"/>
</dbReference>
<dbReference type="SUPFAM" id="SSF55904">
    <property type="entry name" value="Ornithine decarboxylase C-terminal domain"/>
    <property type="match status" value="1"/>
</dbReference>
<accession>A0A4U9D7N2</accession>